<protein>
    <submittedName>
        <fullName evidence="1">Uncharacterized protein</fullName>
    </submittedName>
</protein>
<name>A0ABU1J394_9BACL</name>
<accession>A0ABU1J394</accession>
<reference evidence="1 2" key="1">
    <citation type="submission" date="2023-07" db="EMBL/GenBank/DDBJ databases">
        <title>Genomic Encyclopedia of Type Strains, Phase IV (KMG-IV): sequencing the most valuable type-strain genomes for metagenomic binning, comparative biology and taxonomic classification.</title>
        <authorList>
            <person name="Goeker M."/>
        </authorList>
    </citation>
    <scope>NUCLEOTIDE SEQUENCE [LARGE SCALE GENOMIC DNA]</scope>
    <source>
        <strain evidence="1 2">DSM 22170</strain>
    </source>
</reference>
<comment type="caution">
    <text evidence="1">The sequence shown here is derived from an EMBL/GenBank/DDBJ whole genome shotgun (WGS) entry which is preliminary data.</text>
</comment>
<keyword evidence="2" id="KW-1185">Reference proteome</keyword>
<proteinExistence type="predicted"/>
<organism evidence="1 2">
    <name type="scientific">Paenibacillus hunanensis</name>
    <dbReference type="NCBI Taxonomy" id="539262"/>
    <lineage>
        <taxon>Bacteria</taxon>
        <taxon>Bacillati</taxon>
        <taxon>Bacillota</taxon>
        <taxon>Bacilli</taxon>
        <taxon>Bacillales</taxon>
        <taxon>Paenibacillaceae</taxon>
        <taxon>Paenibacillus</taxon>
    </lineage>
</organism>
<dbReference type="Proteomes" id="UP001185028">
    <property type="component" value="Unassembled WGS sequence"/>
</dbReference>
<dbReference type="EMBL" id="JAVDQH010000019">
    <property type="protein sequence ID" value="MDR6245931.1"/>
    <property type="molecule type" value="Genomic_DNA"/>
</dbReference>
<evidence type="ECO:0000313" key="1">
    <source>
        <dbReference type="EMBL" id="MDR6245931.1"/>
    </source>
</evidence>
<gene>
    <name evidence="1" type="ORF">JOC58_003847</name>
</gene>
<evidence type="ECO:0000313" key="2">
    <source>
        <dbReference type="Proteomes" id="UP001185028"/>
    </source>
</evidence>
<dbReference type="RefSeq" id="WP_188775766.1">
    <property type="nucleotide sequence ID" value="NZ_BMMB01000005.1"/>
</dbReference>
<sequence length="125" mass="14297">MRNQQVLNQAWIEKKNEVKTFFHRLSTDPALQDSKTCKSNGHLADWLSLARYPLNQEISYQQGIYQDKMYRPISEQSAKSINVALLIDMIFEKMGIQGNVDDLMNHINNGGTLEGFMTAEDNQSS</sequence>